<comment type="cofactor">
    <cofactor evidence="1">
        <name>a divalent metal cation</name>
        <dbReference type="ChEBI" id="CHEBI:60240"/>
    </cofactor>
</comment>
<dbReference type="SUPFAM" id="SSF52972">
    <property type="entry name" value="ITPase-like"/>
    <property type="match status" value="1"/>
</dbReference>
<dbReference type="Gene3D" id="3.90.950.10">
    <property type="match status" value="1"/>
</dbReference>
<dbReference type="PANTHER" id="PTHR43213">
    <property type="entry name" value="BIFUNCTIONAL DTTP/UTP PYROPHOSPHATASE/METHYLTRANSFERASE PROTEIN-RELATED"/>
    <property type="match status" value="1"/>
</dbReference>
<dbReference type="CDD" id="cd00555">
    <property type="entry name" value="Maf"/>
    <property type="match status" value="1"/>
</dbReference>
<dbReference type="OrthoDB" id="10267058at2759"/>
<keyword evidence="4" id="KW-1185">Reference proteome</keyword>
<protein>
    <recommendedName>
        <fullName evidence="5">Maf-like protein</fullName>
    </recommendedName>
</protein>
<proteinExistence type="inferred from homology"/>
<dbReference type="EMBL" id="CCBN010000004">
    <property type="protein sequence ID" value="CDO53305.1"/>
    <property type="molecule type" value="Genomic_DNA"/>
</dbReference>
<dbReference type="GO" id="GO:0047429">
    <property type="term" value="F:nucleoside triphosphate diphosphatase activity"/>
    <property type="evidence" value="ECO:0007669"/>
    <property type="project" value="InterPro"/>
</dbReference>
<evidence type="ECO:0000256" key="1">
    <source>
        <dbReference type="ARBA" id="ARBA00001968"/>
    </source>
</evidence>
<dbReference type="STRING" id="1173061.A0A0J9X797"/>
<dbReference type="AlphaFoldDB" id="A0A0J9X797"/>
<comment type="caution">
    <text evidence="3">The sequence shown here is derived from an EMBL/GenBank/DDBJ whole genome shotgun (WGS) entry which is preliminary data.</text>
</comment>
<dbReference type="NCBIfam" id="TIGR00172">
    <property type="entry name" value="maf"/>
    <property type="match status" value="1"/>
</dbReference>
<dbReference type="Proteomes" id="UP000242525">
    <property type="component" value="Unassembled WGS sequence"/>
</dbReference>
<evidence type="ECO:0000313" key="4">
    <source>
        <dbReference type="Proteomes" id="UP000242525"/>
    </source>
</evidence>
<evidence type="ECO:0000313" key="3">
    <source>
        <dbReference type="EMBL" id="CDO53305.1"/>
    </source>
</evidence>
<accession>A0A0J9X797</accession>
<dbReference type="InterPro" id="IPR029001">
    <property type="entry name" value="ITPase-like_fam"/>
</dbReference>
<evidence type="ECO:0000256" key="2">
    <source>
        <dbReference type="ARBA" id="ARBA00022801"/>
    </source>
</evidence>
<dbReference type="Pfam" id="PF02545">
    <property type="entry name" value="Maf"/>
    <property type="match status" value="1"/>
</dbReference>
<organism evidence="3 4">
    <name type="scientific">Geotrichum candidum</name>
    <name type="common">Oospora lactis</name>
    <name type="synonym">Dipodascus geotrichum</name>
    <dbReference type="NCBI Taxonomy" id="1173061"/>
    <lineage>
        <taxon>Eukaryota</taxon>
        <taxon>Fungi</taxon>
        <taxon>Dikarya</taxon>
        <taxon>Ascomycota</taxon>
        <taxon>Saccharomycotina</taxon>
        <taxon>Dipodascomycetes</taxon>
        <taxon>Dipodascales</taxon>
        <taxon>Dipodascaceae</taxon>
        <taxon>Geotrichum</taxon>
    </lineage>
</organism>
<sequence>MDSIINQLSSGRVILASKSPRRKQILHEQLGFTKISVVPSLFKEDLDKSTLTPFQYVVDTATHKALDIYRSEINSDNEPSLVIGADTIILSSTDQIIEKPRSKVDHFEMLKALRDASSPHKVFTAVVCIVPYELPIHPGYALESHIEETEVYFDRDVTDQELMSYVESGEAVDAAGGYKIQGRGAVFIKSIKGDYFNVMGLPVYGTKKLLQRVIDLANNTNEGESGGESP</sequence>
<dbReference type="InterPro" id="IPR003697">
    <property type="entry name" value="Maf-like"/>
</dbReference>
<dbReference type="PIRSF" id="PIRSF006305">
    <property type="entry name" value="Maf"/>
    <property type="match status" value="1"/>
</dbReference>
<evidence type="ECO:0008006" key="5">
    <source>
        <dbReference type="Google" id="ProtNLM"/>
    </source>
</evidence>
<keyword evidence="2" id="KW-0378">Hydrolase</keyword>
<reference evidence="3" key="1">
    <citation type="submission" date="2014-03" db="EMBL/GenBank/DDBJ databases">
        <authorList>
            <person name="Casaregola S."/>
        </authorList>
    </citation>
    <scope>NUCLEOTIDE SEQUENCE [LARGE SCALE GENOMIC DNA]</scope>
    <source>
        <strain evidence="3">CLIB 918</strain>
    </source>
</reference>
<gene>
    <name evidence="3" type="ORF">BN980_GECA04s07545g</name>
</gene>
<name>A0A0J9X797_GEOCN</name>
<dbReference type="HAMAP" id="MF_00528">
    <property type="entry name" value="Maf"/>
    <property type="match status" value="1"/>
</dbReference>
<dbReference type="PANTHER" id="PTHR43213:SF5">
    <property type="entry name" value="BIFUNCTIONAL DTTP_UTP PYROPHOSPHATASE_METHYLTRANSFERASE PROTEIN-RELATED"/>
    <property type="match status" value="1"/>
</dbReference>